<sequence length="238" mass="27044">MATVERPIDEVYRFLVSHSVVREDILACTRLTAGQWGDLMSTMRPAVEELLDRSIPFSQQNAANVALVVARATTQHTFLNGYRNAWPAELYIERNINNRLREIERRRTIGSDSDDGTAAYTTDDDSDDARSSPSTIRSPSVSSDVELLGIWDPADHPIDYGFWHFLEKDCYIKLTQFAAVFAELGVTTLQAFDDLIWDRGGAKFEEFMARDGGRFNFSAFEDFCFRLAVGDRNKDRVH</sequence>
<dbReference type="KEGG" id="cput:CONPUDRAFT_75415"/>
<feature type="region of interest" description="Disordered" evidence="1">
    <location>
        <begin position="111"/>
        <end position="140"/>
    </location>
</feature>
<dbReference type="AlphaFoldDB" id="A0A5M3MEA6"/>
<reference evidence="3" key="1">
    <citation type="journal article" date="2012" name="Science">
        <title>The Paleozoic origin of enzymatic lignin decomposition reconstructed from 31 fungal genomes.</title>
        <authorList>
            <person name="Floudas D."/>
            <person name="Binder M."/>
            <person name="Riley R."/>
            <person name="Barry K."/>
            <person name="Blanchette R.A."/>
            <person name="Henrissat B."/>
            <person name="Martinez A.T."/>
            <person name="Otillar R."/>
            <person name="Spatafora J.W."/>
            <person name="Yadav J.S."/>
            <person name="Aerts A."/>
            <person name="Benoit I."/>
            <person name="Boyd A."/>
            <person name="Carlson A."/>
            <person name="Copeland A."/>
            <person name="Coutinho P.M."/>
            <person name="de Vries R.P."/>
            <person name="Ferreira P."/>
            <person name="Findley K."/>
            <person name="Foster B."/>
            <person name="Gaskell J."/>
            <person name="Glotzer D."/>
            <person name="Gorecki P."/>
            <person name="Heitman J."/>
            <person name="Hesse C."/>
            <person name="Hori C."/>
            <person name="Igarashi K."/>
            <person name="Jurgens J.A."/>
            <person name="Kallen N."/>
            <person name="Kersten P."/>
            <person name="Kohler A."/>
            <person name="Kuees U."/>
            <person name="Kumar T.K.A."/>
            <person name="Kuo A."/>
            <person name="LaButti K."/>
            <person name="Larrondo L.F."/>
            <person name="Lindquist E."/>
            <person name="Ling A."/>
            <person name="Lombard V."/>
            <person name="Lucas S."/>
            <person name="Lundell T."/>
            <person name="Martin R."/>
            <person name="McLaughlin D.J."/>
            <person name="Morgenstern I."/>
            <person name="Morin E."/>
            <person name="Murat C."/>
            <person name="Nagy L.G."/>
            <person name="Nolan M."/>
            <person name="Ohm R.A."/>
            <person name="Patyshakuliyeva A."/>
            <person name="Rokas A."/>
            <person name="Ruiz-Duenas F.J."/>
            <person name="Sabat G."/>
            <person name="Salamov A."/>
            <person name="Samejima M."/>
            <person name="Schmutz J."/>
            <person name="Slot J.C."/>
            <person name="St John F."/>
            <person name="Stenlid J."/>
            <person name="Sun H."/>
            <person name="Sun S."/>
            <person name="Syed K."/>
            <person name="Tsang A."/>
            <person name="Wiebenga A."/>
            <person name="Young D."/>
            <person name="Pisabarro A."/>
            <person name="Eastwood D.C."/>
            <person name="Martin F."/>
            <person name="Cullen D."/>
            <person name="Grigoriev I.V."/>
            <person name="Hibbett D.S."/>
        </authorList>
    </citation>
    <scope>NUCLEOTIDE SEQUENCE [LARGE SCALE GENOMIC DNA]</scope>
    <source>
        <strain evidence="3">RWD-64-598 SS2</strain>
    </source>
</reference>
<comment type="caution">
    <text evidence="2">The sequence shown here is derived from an EMBL/GenBank/DDBJ whole genome shotgun (WGS) entry which is preliminary data.</text>
</comment>
<evidence type="ECO:0000313" key="3">
    <source>
        <dbReference type="Proteomes" id="UP000053558"/>
    </source>
</evidence>
<proteinExistence type="predicted"/>
<protein>
    <submittedName>
        <fullName evidence="2">Uncharacterized protein</fullName>
    </submittedName>
</protein>
<evidence type="ECO:0000256" key="1">
    <source>
        <dbReference type="SAM" id="MobiDB-lite"/>
    </source>
</evidence>
<gene>
    <name evidence="2" type="ORF">CONPUDRAFT_75415</name>
</gene>
<dbReference type="RefSeq" id="XP_007771844.1">
    <property type="nucleotide sequence ID" value="XM_007773654.1"/>
</dbReference>
<dbReference type="Proteomes" id="UP000053558">
    <property type="component" value="Unassembled WGS sequence"/>
</dbReference>
<keyword evidence="3" id="KW-1185">Reference proteome</keyword>
<name>A0A5M3MEA6_CONPW</name>
<feature type="compositionally biased region" description="Low complexity" evidence="1">
    <location>
        <begin position="131"/>
        <end position="140"/>
    </location>
</feature>
<organism evidence="2 3">
    <name type="scientific">Coniophora puteana (strain RWD-64-598)</name>
    <name type="common">Brown rot fungus</name>
    <dbReference type="NCBI Taxonomy" id="741705"/>
    <lineage>
        <taxon>Eukaryota</taxon>
        <taxon>Fungi</taxon>
        <taxon>Dikarya</taxon>
        <taxon>Basidiomycota</taxon>
        <taxon>Agaricomycotina</taxon>
        <taxon>Agaricomycetes</taxon>
        <taxon>Agaricomycetidae</taxon>
        <taxon>Boletales</taxon>
        <taxon>Coniophorineae</taxon>
        <taxon>Coniophoraceae</taxon>
        <taxon>Coniophora</taxon>
    </lineage>
</organism>
<evidence type="ECO:0000313" key="2">
    <source>
        <dbReference type="EMBL" id="EIW77558.1"/>
    </source>
</evidence>
<dbReference type="EMBL" id="JH711583">
    <property type="protein sequence ID" value="EIW77558.1"/>
    <property type="molecule type" value="Genomic_DNA"/>
</dbReference>
<accession>A0A5M3MEA6</accession>
<dbReference type="GeneID" id="19209343"/>